<proteinExistence type="predicted"/>
<organism evidence="3 4">
    <name type="scientific">Cercophora samala</name>
    <dbReference type="NCBI Taxonomy" id="330535"/>
    <lineage>
        <taxon>Eukaryota</taxon>
        <taxon>Fungi</taxon>
        <taxon>Dikarya</taxon>
        <taxon>Ascomycota</taxon>
        <taxon>Pezizomycotina</taxon>
        <taxon>Sordariomycetes</taxon>
        <taxon>Sordariomycetidae</taxon>
        <taxon>Sordariales</taxon>
        <taxon>Lasiosphaeriaceae</taxon>
        <taxon>Cercophora</taxon>
    </lineage>
</organism>
<evidence type="ECO:0000313" key="4">
    <source>
        <dbReference type="Proteomes" id="UP001174997"/>
    </source>
</evidence>
<feature type="chain" id="PRO_5041439932" evidence="2">
    <location>
        <begin position="20"/>
        <end position="128"/>
    </location>
</feature>
<dbReference type="Proteomes" id="UP001174997">
    <property type="component" value="Unassembled WGS sequence"/>
</dbReference>
<keyword evidence="2" id="KW-0732">Signal</keyword>
<name>A0AA40D8P4_9PEZI</name>
<dbReference type="AlphaFoldDB" id="A0AA40D8P4"/>
<feature type="region of interest" description="Disordered" evidence="1">
    <location>
        <begin position="84"/>
        <end position="112"/>
    </location>
</feature>
<keyword evidence="4" id="KW-1185">Reference proteome</keyword>
<evidence type="ECO:0000313" key="3">
    <source>
        <dbReference type="EMBL" id="KAK0667403.1"/>
    </source>
</evidence>
<accession>A0AA40D8P4</accession>
<protein>
    <submittedName>
        <fullName evidence="3">Uncharacterized protein</fullName>
    </submittedName>
</protein>
<feature type="signal peptide" evidence="2">
    <location>
        <begin position="1"/>
        <end position="19"/>
    </location>
</feature>
<comment type="caution">
    <text evidence="3">The sequence shown here is derived from an EMBL/GenBank/DDBJ whole genome shotgun (WGS) entry which is preliminary data.</text>
</comment>
<sequence length="128" mass="13869">MHFLIPTVALLSQSVAVFGAAVPKPAPAAASVPVVVENAPLQAAVTQQAKVNGEPNVEIVKRTPTTLLQSFIPTPVDARDIITDEHDFSTPPPNPFWPPLPPPPQKLSNQTFSPHCHLKTKEECDRIR</sequence>
<feature type="compositionally biased region" description="Pro residues" evidence="1">
    <location>
        <begin position="90"/>
        <end position="105"/>
    </location>
</feature>
<evidence type="ECO:0000256" key="1">
    <source>
        <dbReference type="SAM" id="MobiDB-lite"/>
    </source>
</evidence>
<reference evidence="3" key="1">
    <citation type="submission" date="2023-06" db="EMBL/GenBank/DDBJ databases">
        <title>Genome-scale phylogeny and comparative genomics of the fungal order Sordariales.</title>
        <authorList>
            <consortium name="Lawrence Berkeley National Laboratory"/>
            <person name="Hensen N."/>
            <person name="Bonometti L."/>
            <person name="Westerberg I."/>
            <person name="Brannstrom I.O."/>
            <person name="Guillou S."/>
            <person name="Cros-Aarteil S."/>
            <person name="Calhoun S."/>
            <person name="Haridas S."/>
            <person name="Kuo A."/>
            <person name="Mondo S."/>
            <person name="Pangilinan J."/>
            <person name="Riley R."/>
            <person name="Labutti K."/>
            <person name="Andreopoulos B."/>
            <person name="Lipzen A."/>
            <person name="Chen C."/>
            <person name="Yanf M."/>
            <person name="Daum C."/>
            <person name="Ng V."/>
            <person name="Clum A."/>
            <person name="Steindorff A."/>
            <person name="Ohm R."/>
            <person name="Martin F."/>
            <person name="Silar P."/>
            <person name="Natvig D."/>
            <person name="Lalanne C."/>
            <person name="Gautier V."/>
            <person name="Ament-Velasquez S.L."/>
            <person name="Kruys A."/>
            <person name="Hutchinson M.I."/>
            <person name="Powell A.J."/>
            <person name="Barry K."/>
            <person name="Miller A.N."/>
            <person name="Grigoriev I.V."/>
            <person name="Debuchy R."/>
            <person name="Gladieux P."/>
            <person name="Thoren M.H."/>
            <person name="Johannesson H."/>
        </authorList>
    </citation>
    <scope>NUCLEOTIDE SEQUENCE</scope>
    <source>
        <strain evidence="3">CBS 307.81</strain>
    </source>
</reference>
<gene>
    <name evidence="3" type="ORF">QBC41DRAFT_228464</name>
</gene>
<evidence type="ECO:0000256" key="2">
    <source>
        <dbReference type="SAM" id="SignalP"/>
    </source>
</evidence>
<dbReference type="EMBL" id="JAULSY010000072">
    <property type="protein sequence ID" value="KAK0667403.1"/>
    <property type="molecule type" value="Genomic_DNA"/>
</dbReference>